<organism evidence="2">
    <name type="scientific">Caenorhabditis brenneri</name>
    <name type="common">Nematode worm</name>
    <dbReference type="NCBI Taxonomy" id="135651"/>
    <lineage>
        <taxon>Eukaryota</taxon>
        <taxon>Metazoa</taxon>
        <taxon>Ecdysozoa</taxon>
        <taxon>Nematoda</taxon>
        <taxon>Chromadorea</taxon>
        <taxon>Rhabditida</taxon>
        <taxon>Rhabditina</taxon>
        <taxon>Rhabditomorpha</taxon>
        <taxon>Rhabditoidea</taxon>
        <taxon>Rhabditidae</taxon>
        <taxon>Peloderinae</taxon>
        <taxon>Caenorhabditis</taxon>
    </lineage>
</organism>
<proteinExistence type="predicted"/>
<dbReference type="AlphaFoldDB" id="G0NFV2"/>
<evidence type="ECO:0000313" key="2">
    <source>
        <dbReference type="Proteomes" id="UP000008068"/>
    </source>
</evidence>
<dbReference type="InParanoid" id="G0NFV2"/>
<keyword evidence="2" id="KW-1185">Reference proteome</keyword>
<gene>
    <name evidence="1" type="ORF">CAEBREN_22559</name>
</gene>
<evidence type="ECO:0000313" key="1">
    <source>
        <dbReference type="EMBL" id="EGT59658.1"/>
    </source>
</evidence>
<accession>G0NFV2</accession>
<dbReference type="EMBL" id="GL379877">
    <property type="protein sequence ID" value="EGT59658.1"/>
    <property type="molecule type" value="Genomic_DNA"/>
</dbReference>
<name>G0NFV2_CAEBE</name>
<sequence>MRRRDEETLFSDCVARWSTTLQWSFLFCCPAWVQVLFRIKRISQSHLPRRSSVTHVGLSHLPILVENRIHYCLLCLHSEPAVLLYFSRCQGQLSSVFLLVLLSLFQYNLSQHLEGLTCLGIWNIRIEQCEKIELC</sequence>
<dbReference type="HOGENOM" id="CLU_1887580_0_0_1"/>
<dbReference type="Proteomes" id="UP000008068">
    <property type="component" value="Unassembled WGS sequence"/>
</dbReference>
<reference evidence="2" key="1">
    <citation type="submission" date="2011-07" db="EMBL/GenBank/DDBJ databases">
        <authorList>
            <consortium name="Caenorhabditis brenneri Sequencing and Analysis Consortium"/>
            <person name="Wilson R.K."/>
        </authorList>
    </citation>
    <scope>NUCLEOTIDE SEQUENCE [LARGE SCALE GENOMIC DNA]</scope>
    <source>
        <strain evidence="2">PB2801</strain>
    </source>
</reference>
<protein>
    <submittedName>
        <fullName evidence="1">Uncharacterized protein</fullName>
    </submittedName>
</protein>